<proteinExistence type="predicted"/>
<protein>
    <submittedName>
        <fullName evidence="1">Uncharacterized protein</fullName>
    </submittedName>
</protein>
<name>A0ACC0A125_CATRO</name>
<organism evidence="1 2">
    <name type="scientific">Catharanthus roseus</name>
    <name type="common">Madagascar periwinkle</name>
    <name type="synonym">Vinca rosea</name>
    <dbReference type="NCBI Taxonomy" id="4058"/>
    <lineage>
        <taxon>Eukaryota</taxon>
        <taxon>Viridiplantae</taxon>
        <taxon>Streptophyta</taxon>
        <taxon>Embryophyta</taxon>
        <taxon>Tracheophyta</taxon>
        <taxon>Spermatophyta</taxon>
        <taxon>Magnoliopsida</taxon>
        <taxon>eudicotyledons</taxon>
        <taxon>Gunneridae</taxon>
        <taxon>Pentapetalae</taxon>
        <taxon>asterids</taxon>
        <taxon>lamiids</taxon>
        <taxon>Gentianales</taxon>
        <taxon>Apocynaceae</taxon>
        <taxon>Rauvolfioideae</taxon>
        <taxon>Vinceae</taxon>
        <taxon>Catharanthinae</taxon>
        <taxon>Catharanthus</taxon>
    </lineage>
</organism>
<comment type="caution">
    <text evidence="1">The sequence shown here is derived from an EMBL/GenBank/DDBJ whole genome shotgun (WGS) entry which is preliminary data.</text>
</comment>
<reference evidence="2" key="1">
    <citation type="journal article" date="2023" name="Nat. Plants">
        <title>Single-cell RNA sequencing provides a high-resolution roadmap for understanding the multicellular compartmentation of specialized metabolism.</title>
        <authorList>
            <person name="Sun S."/>
            <person name="Shen X."/>
            <person name="Li Y."/>
            <person name="Li Y."/>
            <person name="Wang S."/>
            <person name="Li R."/>
            <person name="Zhang H."/>
            <person name="Shen G."/>
            <person name="Guo B."/>
            <person name="Wei J."/>
            <person name="Xu J."/>
            <person name="St-Pierre B."/>
            <person name="Chen S."/>
            <person name="Sun C."/>
        </authorList>
    </citation>
    <scope>NUCLEOTIDE SEQUENCE [LARGE SCALE GENOMIC DNA]</scope>
</reference>
<evidence type="ECO:0000313" key="1">
    <source>
        <dbReference type="EMBL" id="KAI5653093.1"/>
    </source>
</evidence>
<dbReference type="EMBL" id="CM044707">
    <property type="protein sequence ID" value="KAI5653093.1"/>
    <property type="molecule type" value="Genomic_DNA"/>
</dbReference>
<accession>A0ACC0A125</accession>
<keyword evidence="2" id="KW-1185">Reference proteome</keyword>
<dbReference type="Proteomes" id="UP001060085">
    <property type="component" value="Linkage Group LG07"/>
</dbReference>
<evidence type="ECO:0000313" key="2">
    <source>
        <dbReference type="Proteomes" id="UP001060085"/>
    </source>
</evidence>
<sequence length="123" mass="14018">MFHTNGFRSITMGSNARDLVPPTNEALSSKNGITSYGLVDNDSNLVHGLLEVEGTLVGSSRTEKDCSQFDNDRVTLLLQLEQRNPLDMMQDGSCSILDQRFLYEKYELEFEVGRKKEPWTRNR</sequence>
<gene>
    <name evidence="1" type="ORF">M9H77_30280</name>
</gene>